<organism evidence="2 3">
    <name type="scientific">Macrostomum lignano</name>
    <dbReference type="NCBI Taxonomy" id="282301"/>
    <lineage>
        <taxon>Eukaryota</taxon>
        <taxon>Metazoa</taxon>
        <taxon>Spiralia</taxon>
        <taxon>Lophotrochozoa</taxon>
        <taxon>Platyhelminthes</taxon>
        <taxon>Rhabditophora</taxon>
        <taxon>Macrostomorpha</taxon>
        <taxon>Macrostomida</taxon>
        <taxon>Macrostomidae</taxon>
        <taxon>Macrostomum</taxon>
    </lineage>
</organism>
<dbReference type="InterPro" id="IPR007110">
    <property type="entry name" value="Ig-like_dom"/>
</dbReference>
<accession>A0A1I8ISR6</accession>
<evidence type="ECO:0000313" key="2">
    <source>
        <dbReference type="Proteomes" id="UP000095280"/>
    </source>
</evidence>
<evidence type="ECO:0000313" key="3">
    <source>
        <dbReference type="WBParaSite" id="maker-uti_cns_0016092-snap-gene-0.2-mRNA-1"/>
    </source>
</evidence>
<dbReference type="WBParaSite" id="maker-uti_cns_0016092-snap-gene-0.2-mRNA-1">
    <property type="protein sequence ID" value="maker-uti_cns_0016092-snap-gene-0.2-mRNA-1"/>
    <property type="gene ID" value="maker-uti_cns_0016092-snap-gene-0.2"/>
</dbReference>
<dbReference type="InterPro" id="IPR013098">
    <property type="entry name" value="Ig_I-set"/>
</dbReference>
<dbReference type="AlphaFoldDB" id="A0A1I8ISR6"/>
<sequence>MRTIKFTRVARAALSNREDDFGPAGGCGGGGYKTVSKAPVKFLGRIFFCKPLPVEEASGRPVLLLPLLVQLLLLSGWARTQDNRPPTYGVIPEVPESIRKNPENSQEQKPKIIMYWQLENRSVQAGKKTVFLCDITGLPVPEYTWIKDGRIIDKSDLRLRTEATNYGAV</sequence>
<dbReference type="Proteomes" id="UP000095280">
    <property type="component" value="Unplaced"/>
</dbReference>
<evidence type="ECO:0000259" key="1">
    <source>
        <dbReference type="PROSITE" id="PS50835"/>
    </source>
</evidence>
<proteinExistence type="predicted"/>
<feature type="domain" description="Ig-like" evidence="1">
    <location>
        <begin position="110"/>
        <end position="169"/>
    </location>
</feature>
<name>A0A1I8ISR6_9PLAT</name>
<keyword evidence="2" id="KW-1185">Reference proteome</keyword>
<dbReference type="Gene3D" id="2.60.40.10">
    <property type="entry name" value="Immunoglobulins"/>
    <property type="match status" value="1"/>
</dbReference>
<dbReference type="SUPFAM" id="SSF48726">
    <property type="entry name" value="Immunoglobulin"/>
    <property type="match status" value="1"/>
</dbReference>
<dbReference type="PROSITE" id="PS50835">
    <property type="entry name" value="IG_LIKE"/>
    <property type="match status" value="1"/>
</dbReference>
<protein>
    <submittedName>
        <fullName evidence="3">Ig-like domain-containing protein</fullName>
    </submittedName>
</protein>
<dbReference type="InterPro" id="IPR013783">
    <property type="entry name" value="Ig-like_fold"/>
</dbReference>
<reference evidence="3" key="1">
    <citation type="submission" date="2016-11" db="UniProtKB">
        <authorList>
            <consortium name="WormBaseParasite"/>
        </authorList>
    </citation>
    <scope>IDENTIFICATION</scope>
</reference>
<dbReference type="Pfam" id="PF07679">
    <property type="entry name" value="I-set"/>
    <property type="match status" value="1"/>
</dbReference>
<dbReference type="InterPro" id="IPR036179">
    <property type="entry name" value="Ig-like_dom_sf"/>
</dbReference>